<dbReference type="Proteomes" id="UP000887576">
    <property type="component" value="Unplaced"/>
</dbReference>
<evidence type="ECO:0000313" key="2">
    <source>
        <dbReference type="WBParaSite" id="JU765_v2.g10290.t1"/>
    </source>
</evidence>
<reference evidence="2" key="1">
    <citation type="submission" date="2022-11" db="UniProtKB">
        <authorList>
            <consortium name="WormBaseParasite"/>
        </authorList>
    </citation>
    <scope>IDENTIFICATION</scope>
</reference>
<dbReference type="WBParaSite" id="JU765_v2.g10290.t1">
    <property type="protein sequence ID" value="JU765_v2.g10290.t1"/>
    <property type="gene ID" value="JU765_v2.g10290"/>
</dbReference>
<proteinExistence type="predicted"/>
<accession>A0AC34PV16</accession>
<evidence type="ECO:0000313" key="1">
    <source>
        <dbReference type="Proteomes" id="UP000887576"/>
    </source>
</evidence>
<protein>
    <submittedName>
        <fullName evidence="2">Uncharacterized protein</fullName>
    </submittedName>
</protein>
<organism evidence="1 2">
    <name type="scientific">Panagrolaimus sp. JU765</name>
    <dbReference type="NCBI Taxonomy" id="591449"/>
    <lineage>
        <taxon>Eukaryota</taxon>
        <taxon>Metazoa</taxon>
        <taxon>Ecdysozoa</taxon>
        <taxon>Nematoda</taxon>
        <taxon>Chromadorea</taxon>
        <taxon>Rhabditida</taxon>
        <taxon>Tylenchina</taxon>
        <taxon>Panagrolaimomorpha</taxon>
        <taxon>Panagrolaimoidea</taxon>
        <taxon>Panagrolaimidae</taxon>
        <taxon>Panagrolaimus</taxon>
    </lineage>
</organism>
<sequence length="260" mass="29467">MWRELFLVACLVPVIMTRGQERSICYHEENGIISSKLGAVCAFEYNEQLSKHVRRTAVRDDKEIRLRPGESEVCWPVDAHRTACQCRGNYCNDMMYCHIGDKFGRCHDSCSARFEPYPDRPGYNITRECGPWTKIRLESEPHDAECTRFPNGSATCICDREQCNNETYMQCYGYSNERTAALLETCPLKTTGCFVARDPKTQKLIEAGCDVSDHGSGSQLVEKCSSDGCNYPMYCYDSSKDAIVQCEIGDVGCYVEFGEF</sequence>
<name>A0AC34PV16_9BILA</name>